<feature type="transmembrane region" description="Helical" evidence="1">
    <location>
        <begin position="112"/>
        <end position="133"/>
    </location>
</feature>
<keyword evidence="3" id="KW-1185">Reference proteome</keyword>
<keyword evidence="1" id="KW-1133">Transmembrane helix</keyword>
<evidence type="ECO:0000313" key="3">
    <source>
        <dbReference type="Proteomes" id="UP000443090"/>
    </source>
</evidence>
<reference evidence="2 3" key="1">
    <citation type="submission" date="2018-05" db="EMBL/GenBank/DDBJ databases">
        <title>Genome sequencing and assembly of the regulated plant pathogen Lachnellula willkommii and related sister species for the development of diagnostic species identification markers.</title>
        <authorList>
            <person name="Giroux E."/>
            <person name="Bilodeau G."/>
        </authorList>
    </citation>
    <scope>NUCLEOTIDE SEQUENCE [LARGE SCALE GENOMIC DNA]</scope>
    <source>
        <strain evidence="2 3">CBS 160.35</strain>
    </source>
</reference>
<name>A0A8H8S7F9_9HELO</name>
<dbReference type="Proteomes" id="UP000443090">
    <property type="component" value="Unassembled WGS sequence"/>
</dbReference>
<comment type="caution">
    <text evidence="2">The sequence shown here is derived from an EMBL/GenBank/DDBJ whole genome shotgun (WGS) entry which is preliminary data.</text>
</comment>
<evidence type="ECO:0000313" key="2">
    <source>
        <dbReference type="EMBL" id="TVY49819.1"/>
    </source>
</evidence>
<dbReference type="AlphaFoldDB" id="A0A8H8S7F9"/>
<feature type="transmembrane region" description="Helical" evidence="1">
    <location>
        <begin position="87"/>
        <end position="105"/>
    </location>
</feature>
<keyword evidence="1" id="KW-0812">Transmembrane</keyword>
<dbReference type="EMBL" id="QGMI01000005">
    <property type="protein sequence ID" value="TVY49819.1"/>
    <property type="molecule type" value="Genomic_DNA"/>
</dbReference>
<sequence>MFKLPQVSSKWKWPKFVLALMVVELGGAIAALALFGIAEPDLYRTKLWQVGADNGFNSSPKTILYAYANYRKIPSIPFVWSHTLTEYNVAISVLCTFIMIVKWVMYALHIWYPLLATVTNIIITVLWIVSVYGQAGPDHSDPKHPSSTAWYINKSCSYAKPAGVLFLVNTIQGIWSMIPSASERALSKIEIDDMQSSKGKGASDSPASDYYREQNWEMKSHPKASSTPYTPRTLAFNTLDRQLPLRAENHGARFA</sequence>
<gene>
    <name evidence="2" type="ORF">LOCC1_G000456</name>
</gene>
<feature type="transmembrane region" description="Helical" evidence="1">
    <location>
        <begin position="16"/>
        <end position="38"/>
    </location>
</feature>
<dbReference type="OrthoDB" id="5352400at2759"/>
<proteinExistence type="predicted"/>
<accession>A0A8H8S7F9</accession>
<keyword evidence="1" id="KW-0472">Membrane</keyword>
<protein>
    <submittedName>
        <fullName evidence="2">Uncharacterized protein</fullName>
    </submittedName>
</protein>
<organism evidence="2 3">
    <name type="scientific">Lachnellula occidentalis</name>
    <dbReference type="NCBI Taxonomy" id="215460"/>
    <lineage>
        <taxon>Eukaryota</taxon>
        <taxon>Fungi</taxon>
        <taxon>Dikarya</taxon>
        <taxon>Ascomycota</taxon>
        <taxon>Pezizomycotina</taxon>
        <taxon>Leotiomycetes</taxon>
        <taxon>Helotiales</taxon>
        <taxon>Lachnaceae</taxon>
        <taxon>Lachnellula</taxon>
    </lineage>
</organism>
<evidence type="ECO:0000256" key="1">
    <source>
        <dbReference type="SAM" id="Phobius"/>
    </source>
</evidence>